<dbReference type="Pfam" id="PF00850">
    <property type="entry name" value="Hist_deacetyl"/>
    <property type="match status" value="1"/>
</dbReference>
<dbReference type="GO" id="GO:0004407">
    <property type="term" value="F:histone deacetylase activity"/>
    <property type="evidence" value="ECO:0007669"/>
    <property type="project" value="InterPro"/>
</dbReference>
<dbReference type="SUPFAM" id="SSF52768">
    <property type="entry name" value="Arginase/deacetylase"/>
    <property type="match status" value="1"/>
</dbReference>
<feature type="domain" description="Histone deacetylase" evidence="4">
    <location>
        <begin position="205"/>
        <end position="372"/>
    </location>
</feature>
<organism evidence="5 6">
    <name type="scientific">Eiseniibacteriota bacterium</name>
    <dbReference type="NCBI Taxonomy" id="2212470"/>
    <lineage>
        <taxon>Bacteria</taxon>
        <taxon>Candidatus Eiseniibacteriota</taxon>
    </lineage>
</organism>
<dbReference type="InterPro" id="IPR044150">
    <property type="entry name" value="HDAC_classIV"/>
</dbReference>
<dbReference type="PRINTS" id="PR01270">
    <property type="entry name" value="HDASUPER"/>
</dbReference>
<dbReference type="InterPro" id="IPR000286">
    <property type="entry name" value="HDACs"/>
</dbReference>
<dbReference type="GO" id="GO:0040029">
    <property type="term" value="P:epigenetic regulation of gene expression"/>
    <property type="evidence" value="ECO:0007669"/>
    <property type="project" value="TreeGrafter"/>
</dbReference>
<dbReference type="GO" id="GO:0016787">
    <property type="term" value="F:hydrolase activity"/>
    <property type="evidence" value="ECO:0007669"/>
    <property type="project" value="UniProtKB-KW"/>
</dbReference>
<feature type="region of interest" description="Disordered" evidence="3">
    <location>
        <begin position="1"/>
        <end position="56"/>
    </location>
</feature>
<evidence type="ECO:0000256" key="1">
    <source>
        <dbReference type="ARBA" id="ARBA00005947"/>
    </source>
</evidence>
<comment type="similarity">
    <text evidence="1">Belongs to the histone deacetylase family.</text>
</comment>
<dbReference type="Proteomes" id="UP000319836">
    <property type="component" value="Unassembled WGS sequence"/>
</dbReference>
<comment type="caution">
    <text evidence="5">The sequence shown here is derived from an EMBL/GenBank/DDBJ whole genome shotgun (WGS) entry which is preliminary data.</text>
</comment>
<evidence type="ECO:0000256" key="2">
    <source>
        <dbReference type="ARBA" id="ARBA00022801"/>
    </source>
</evidence>
<gene>
    <name evidence="5" type="ORF">E6K80_05975</name>
</gene>
<evidence type="ECO:0000313" key="5">
    <source>
        <dbReference type="EMBL" id="TMQ71312.1"/>
    </source>
</evidence>
<dbReference type="PANTHER" id="PTHR10625:SF19">
    <property type="entry name" value="HISTONE DEACETYLASE 12"/>
    <property type="match status" value="1"/>
</dbReference>
<dbReference type="EMBL" id="VBPA01000133">
    <property type="protein sequence ID" value="TMQ71312.1"/>
    <property type="molecule type" value="Genomic_DNA"/>
</dbReference>
<proteinExistence type="inferred from homology"/>
<evidence type="ECO:0000256" key="3">
    <source>
        <dbReference type="SAM" id="MobiDB-lite"/>
    </source>
</evidence>
<dbReference type="InterPro" id="IPR037138">
    <property type="entry name" value="His_deacetylse_dom_sf"/>
</dbReference>
<dbReference type="Gene3D" id="3.40.800.20">
    <property type="entry name" value="Histone deacetylase domain"/>
    <property type="match status" value="1"/>
</dbReference>
<accession>A0A538U5Y8</accession>
<dbReference type="InterPro" id="IPR023696">
    <property type="entry name" value="Ureohydrolase_dom_sf"/>
</dbReference>
<protein>
    <submittedName>
        <fullName evidence="5">Histone deacetylase</fullName>
    </submittedName>
</protein>
<dbReference type="CDD" id="cd09993">
    <property type="entry name" value="HDAC_classIV"/>
    <property type="match status" value="1"/>
</dbReference>
<dbReference type="AlphaFoldDB" id="A0A538U5Y8"/>
<evidence type="ECO:0000313" key="6">
    <source>
        <dbReference type="Proteomes" id="UP000319836"/>
    </source>
</evidence>
<dbReference type="PANTHER" id="PTHR10625">
    <property type="entry name" value="HISTONE DEACETYLASE HDAC1-RELATED"/>
    <property type="match status" value="1"/>
</dbReference>
<sequence length="395" mass="44707">MTPRHDSHGDGRQHEPGRREGEEHGARTALREERGERSPHLPEHERRDQERDERQLELERQVELREAASGQPATQLAEGRLFEDRGGVHADRRFYPSHVGRGQLFARSPEAVAPWAAWRNVPRSCTRRPINATSAPTSFPWRNSRRCDARWWRAVTCARRTSSRPRPRRARTCCWCIPPSTSRISRTCAGRPAPPARSCRSRTRGGGFHHAFAAQASGFCYINDLAVAVRVLQREGRIARAAVVDCDLHQGNGTAHLFRDDPTVFTFSIHQEHLYPIKQRSDLDIGLDNGTGDEEFNRRLAEGLESVWAQGPEIVLYQAGADPFQEDQLGALRLTFEGLETRDRLVLEGCQRQGIPMVVTLGGGYARRLADTVRIHARTCQIAIRLAEHRLEPVR</sequence>
<reference evidence="5 6" key="1">
    <citation type="journal article" date="2019" name="Nat. Microbiol.">
        <title>Mediterranean grassland soil C-N compound turnover is dependent on rainfall and depth, and is mediated by genomically divergent microorganisms.</title>
        <authorList>
            <person name="Diamond S."/>
            <person name="Andeer P.F."/>
            <person name="Li Z."/>
            <person name="Crits-Christoph A."/>
            <person name="Burstein D."/>
            <person name="Anantharaman K."/>
            <person name="Lane K.R."/>
            <person name="Thomas B.C."/>
            <person name="Pan C."/>
            <person name="Northen T.R."/>
            <person name="Banfield J.F."/>
        </authorList>
    </citation>
    <scope>NUCLEOTIDE SEQUENCE [LARGE SCALE GENOMIC DNA]</scope>
    <source>
        <strain evidence="5">WS_10</strain>
    </source>
</reference>
<name>A0A538U5Y8_UNCEI</name>
<keyword evidence="2" id="KW-0378">Hydrolase</keyword>
<evidence type="ECO:0000259" key="4">
    <source>
        <dbReference type="Pfam" id="PF00850"/>
    </source>
</evidence>
<dbReference type="InterPro" id="IPR023801">
    <property type="entry name" value="His_deacetylse_dom"/>
</dbReference>